<sequence>MLMRGMKLLQRGLLGLSCILLIAACATASSEPVAMIERVIVQFKVKPVAPEQAVTQLAQRHKLAMTFERELGGGFYVAQLTPAQSAAVLQPILQKIALDVTVASIEADQLMHTMPAQ</sequence>
<keyword evidence="1" id="KW-0732">Signal</keyword>
<evidence type="ECO:0000256" key="1">
    <source>
        <dbReference type="SAM" id="SignalP"/>
    </source>
</evidence>
<evidence type="ECO:0000313" key="2">
    <source>
        <dbReference type="EMBL" id="QZA77788.1"/>
    </source>
</evidence>
<protein>
    <recommendedName>
        <fullName evidence="4">Lipoprotein</fullName>
    </recommendedName>
</protein>
<feature type="chain" id="PRO_5047467614" description="Lipoprotein" evidence="1">
    <location>
        <begin position="29"/>
        <end position="117"/>
    </location>
</feature>
<evidence type="ECO:0000313" key="3">
    <source>
        <dbReference type="Proteomes" id="UP000825679"/>
    </source>
</evidence>
<dbReference type="Proteomes" id="UP000825679">
    <property type="component" value="Chromosome"/>
</dbReference>
<gene>
    <name evidence="2" type="ORF">K4H28_16220</name>
</gene>
<dbReference type="PROSITE" id="PS51257">
    <property type="entry name" value="PROKAR_LIPOPROTEIN"/>
    <property type="match status" value="1"/>
</dbReference>
<proteinExistence type="predicted"/>
<dbReference type="RefSeq" id="WP_221006168.1">
    <property type="nucleotide sequence ID" value="NZ_CP081150.1"/>
</dbReference>
<organism evidence="2 3">
    <name type="scientific">Deefgea tanakiae</name>
    <dbReference type="NCBI Taxonomy" id="2865840"/>
    <lineage>
        <taxon>Bacteria</taxon>
        <taxon>Pseudomonadati</taxon>
        <taxon>Pseudomonadota</taxon>
        <taxon>Betaproteobacteria</taxon>
        <taxon>Neisseriales</taxon>
        <taxon>Chitinibacteraceae</taxon>
        <taxon>Deefgea</taxon>
    </lineage>
</organism>
<feature type="signal peptide" evidence="1">
    <location>
        <begin position="1"/>
        <end position="28"/>
    </location>
</feature>
<reference evidence="2 3" key="1">
    <citation type="submission" date="2021-08" db="EMBL/GenBank/DDBJ databases">
        <title>complete genome sequencing of Deefgea sp. D25.</title>
        <authorList>
            <person name="Bae J.-W."/>
            <person name="Gim D.-H."/>
        </authorList>
    </citation>
    <scope>NUCLEOTIDE SEQUENCE [LARGE SCALE GENOMIC DNA]</scope>
    <source>
        <strain evidence="2 3">D25</strain>
    </source>
</reference>
<name>A0ABX8Z5D3_9NEIS</name>
<evidence type="ECO:0008006" key="4">
    <source>
        <dbReference type="Google" id="ProtNLM"/>
    </source>
</evidence>
<accession>A0ABX8Z5D3</accession>
<dbReference type="EMBL" id="CP081150">
    <property type="protein sequence ID" value="QZA77788.1"/>
    <property type="molecule type" value="Genomic_DNA"/>
</dbReference>
<keyword evidence="3" id="KW-1185">Reference proteome</keyword>